<keyword evidence="2" id="KW-1185">Reference proteome</keyword>
<dbReference type="EMBL" id="FOXH01000008">
    <property type="protein sequence ID" value="SFQ02159.1"/>
    <property type="molecule type" value="Genomic_DNA"/>
</dbReference>
<name>A0A1I5V3R2_9BACT</name>
<dbReference type="Proteomes" id="UP000199306">
    <property type="component" value="Unassembled WGS sequence"/>
</dbReference>
<organism evidence="1 2">
    <name type="scientific">Pseudarcicella hirudinis</name>
    <dbReference type="NCBI Taxonomy" id="1079859"/>
    <lineage>
        <taxon>Bacteria</taxon>
        <taxon>Pseudomonadati</taxon>
        <taxon>Bacteroidota</taxon>
        <taxon>Cytophagia</taxon>
        <taxon>Cytophagales</taxon>
        <taxon>Flectobacillaceae</taxon>
        <taxon>Pseudarcicella</taxon>
    </lineage>
</organism>
<sequence>MALGVKSLKSMEIMEDKEFFRIYLEALDKALANDEVNFGFNIYYSYDYIEEETVLKQIENFEEENYNRFKFFLI</sequence>
<dbReference type="AlphaFoldDB" id="A0A1I5V3R2"/>
<proteinExistence type="predicted"/>
<gene>
    <name evidence="1" type="ORF">SAMN04515674_108186</name>
</gene>
<evidence type="ECO:0000313" key="2">
    <source>
        <dbReference type="Proteomes" id="UP000199306"/>
    </source>
</evidence>
<dbReference type="STRING" id="1079859.SAMN04515674_108186"/>
<evidence type="ECO:0000313" key="1">
    <source>
        <dbReference type="EMBL" id="SFQ02159.1"/>
    </source>
</evidence>
<reference evidence="1 2" key="1">
    <citation type="submission" date="2016-10" db="EMBL/GenBank/DDBJ databases">
        <authorList>
            <person name="de Groot N.N."/>
        </authorList>
    </citation>
    <scope>NUCLEOTIDE SEQUENCE [LARGE SCALE GENOMIC DNA]</scope>
    <source>
        <strain evidence="2">E92,LMG 26720,CCM 7988</strain>
    </source>
</reference>
<accession>A0A1I5V3R2</accession>
<protein>
    <submittedName>
        <fullName evidence="1">Uncharacterized protein</fullName>
    </submittedName>
</protein>